<dbReference type="InParanoid" id="A0E703"/>
<dbReference type="RefSeq" id="XP_001458467.1">
    <property type="nucleotide sequence ID" value="XM_001458430.2"/>
</dbReference>
<keyword evidence="6 9" id="KW-0472">Membrane</keyword>
<dbReference type="OrthoDB" id="297237at2759"/>
<dbReference type="Pfam" id="PF25011">
    <property type="entry name" value="VSR_TRX"/>
    <property type="match status" value="1"/>
</dbReference>
<evidence type="ECO:0000259" key="10">
    <source>
        <dbReference type="Pfam" id="PF25011"/>
    </source>
</evidence>
<name>A0E703_PARTE</name>
<feature type="domain" description="Vacuolar sorting receptor thioredoxin-like" evidence="10">
    <location>
        <begin position="31"/>
        <end position="168"/>
    </location>
</feature>
<keyword evidence="7" id="KW-0325">Glycoprotein</keyword>
<evidence type="ECO:0000256" key="8">
    <source>
        <dbReference type="ARBA" id="ARBA00037847"/>
    </source>
</evidence>
<keyword evidence="4" id="KW-0677">Repeat</keyword>
<dbReference type="PANTHER" id="PTHR22702">
    <property type="entry name" value="PROTEASE-ASSOCIATED DOMAIN-CONTAINING PROTEIN"/>
    <property type="match status" value="1"/>
</dbReference>
<dbReference type="Proteomes" id="UP000000600">
    <property type="component" value="Unassembled WGS sequence"/>
</dbReference>
<comment type="subcellular location">
    <subcellularLocation>
        <location evidence="8">Endomembrane system</location>
        <topology evidence="8">Single-pass membrane protein</topology>
    </subcellularLocation>
    <subcellularLocation>
        <location evidence="1">Membrane</location>
        <topology evidence="1">Single-pass type I membrane protein</topology>
    </subcellularLocation>
</comment>
<evidence type="ECO:0000256" key="4">
    <source>
        <dbReference type="ARBA" id="ARBA00022737"/>
    </source>
</evidence>
<feature type="transmembrane region" description="Helical" evidence="9">
    <location>
        <begin position="247"/>
        <end position="268"/>
    </location>
</feature>
<dbReference type="InterPro" id="IPR056858">
    <property type="entry name" value="VSR_TRX"/>
</dbReference>
<evidence type="ECO:0000256" key="1">
    <source>
        <dbReference type="ARBA" id="ARBA00004479"/>
    </source>
</evidence>
<dbReference type="GO" id="GO:0016020">
    <property type="term" value="C:membrane"/>
    <property type="evidence" value="ECO:0007669"/>
    <property type="project" value="UniProtKB-SubCell"/>
</dbReference>
<evidence type="ECO:0000256" key="5">
    <source>
        <dbReference type="ARBA" id="ARBA00022989"/>
    </source>
</evidence>
<evidence type="ECO:0000313" key="12">
    <source>
        <dbReference type="Proteomes" id="UP000000600"/>
    </source>
</evidence>
<gene>
    <name evidence="11" type="ORF">GSPATT00023798001</name>
</gene>
<evidence type="ECO:0000256" key="2">
    <source>
        <dbReference type="ARBA" id="ARBA00022692"/>
    </source>
</evidence>
<keyword evidence="12" id="KW-1185">Reference proteome</keyword>
<dbReference type="PANTHER" id="PTHR22702:SF1">
    <property type="entry name" value="PROTEASE-ASSOCIATED DOMAIN-CONTAINING PROTEIN 1"/>
    <property type="match status" value="1"/>
</dbReference>
<dbReference type="GO" id="GO:0012505">
    <property type="term" value="C:endomembrane system"/>
    <property type="evidence" value="ECO:0007669"/>
    <property type="project" value="UniProtKB-SubCell"/>
</dbReference>
<dbReference type="EMBL" id="CT868661">
    <property type="protein sequence ID" value="CAK91070.1"/>
    <property type="molecule type" value="Genomic_DNA"/>
</dbReference>
<evidence type="ECO:0000256" key="3">
    <source>
        <dbReference type="ARBA" id="ARBA00022729"/>
    </source>
</evidence>
<evidence type="ECO:0000256" key="7">
    <source>
        <dbReference type="ARBA" id="ARBA00023180"/>
    </source>
</evidence>
<sequence>MLYFIFIAIALSKNAKMDINLTIGLDFSDNSYMEFFGNFSKHYDELQQNGLKLNIAQHLLPCYSCYTRHQFKEQEKHCLGGGRYCQYSDYVSGQTILKEFLLQQCVLEVLPQHYLNYTIYFGQQCKKSSMVACSKNYFTNHNISTEAINKCIEDSFDKSEVVNQEIKTNRILEQYKKMEYNQTSFSLYLDSSDQTDLTYNEFLQKLCQKYTNVSISFCDHAETPVKQVENANANANTSTNANPLEQVFLFIFALIILIIAGSGGWTLLNKIQFGSSLVPKSRIAIPKLEGDHIIQEDDI</sequence>
<dbReference type="OMA" id="KLNIAQH"/>
<evidence type="ECO:0000256" key="9">
    <source>
        <dbReference type="SAM" id="Phobius"/>
    </source>
</evidence>
<protein>
    <recommendedName>
        <fullName evidence="10">Vacuolar sorting receptor thioredoxin-like domain-containing protein</fullName>
    </recommendedName>
</protein>
<dbReference type="AlphaFoldDB" id="A0E703"/>
<organism evidence="11 12">
    <name type="scientific">Paramecium tetraurelia</name>
    <dbReference type="NCBI Taxonomy" id="5888"/>
    <lineage>
        <taxon>Eukaryota</taxon>
        <taxon>Sar</taxon>
        <taxon>Alveolata</taxon>
        <taxon>Ciliophora</taxon>
        <taxon>Intramacronucleata</taxon>
        <taxon>Oligohymenophorea</taxon>
        <taxon>Peniculida</taxon>
        <taxon>Parameciidae</taxon>
        <taxon>Paramecium</taxon>
    </lineage>
</organism>
<keyword evidence="2 9" id="KW-0812">Transmembrane</keyword>
<evidence type="ECO:0000313" key="11">
    <source>
        <dbReference type="EMBL" id="CAK91070.1"/>
    </source>
</evidence>
<dbReference type="KEGG" id="ptm:GSPATT00023798001"/>
<reference evidence="11 12" key="1">
    <citation type="journal article" date="2006" name="Nature">
        <title>Global trends of whole-genome duplications revealed by the ciliate Paramecium tetraurelia.</title>
        <authorList>
            <consortium name="Genoscope"/>
            <person name="Aury J.-M."/>
            <person name="Jaillon O."/>
            <person name="Duret L."/>
            <person name="Noel B."/>
            <person name="Jubin C."/>
            <person name="Porcel B.M."/>
            <person name="Segurens B."/>
            <person name="Daubin V."/>
            <person name="Anthouard V."/>
            <person name="Aiach N."/>
            <person name="Arnaiz O."/>
            <person name="Billaut A."/>
            <person name="Beisson J."/>
            <person name="Blanc I."/>
            <person name="Bouhouche K."/>
            <person name="Camara F."/>
            <person name="Duharcourt S."/>
            <person name="Guigo R."/>
            <person name="Gogendeau D."/>
            <person name="Katinka M."/>
            <person name="Keller A.-M."/>
            <person name="Kissmehl R."/>
            <person name="Klotz C."/>
            <person name="Koll F."/>
            <person name="Le Moue A."/>
            <person name="Lepere C."/>
            <person name="Malinsky S."/>
            <person name="Nowacki M."/>
            <person name="Nowak J.K."/>
            <person name="Plattner H."/>
            <person name="Poulain J."/>
            <person name="Ruiz F."/>
            <person name="Serrano V."/>
            <person name="Zagulski M."/>
            <person name="Dessen P."/>
            <person name="Betermier M."/>
            <person name="Weissenbach J."/>
            <person name="Scarpelli C."/>
            <person name="Schachter V."/>
            <person name="Sperling L."/>
            <person name="Meyer E."/>
            <person name="Cohen J."/>
            <person name="Wincker P."/>
        </authorList>
    </citation>
    <scope>NUCLEOTIDE SEQUENCE [LARGE SCALE GENOMIC DNA]</scope>
    <source>
        <strain evidence="11 12">Stock d4-2</strain>
    </source>
</reference>
<dbReference type="HOGENOM" id="CLU_085220_0_0_1"/>
<dbReference type="GeneID" id="5044252"/>
<accession>A0E703</accession>
<keyword evidence="5 9" id="KW-1133">Transmembrane helix</keyword>
<proteinExistence type="predicted"/>
<evidence type="ECO:0000256" key="6">
    <source>
        <dbReference type="ARBA" id="ARBA00023136"/>
    </source>
</evidence>
<keyword evidence="3" id="KW-0732">Signal</keyword>